<dbReference type="GO" id="GO:0046496">
    <property type="term" value="P:nicotinamide nucleotide metabolic process"/>
    <property type="evidence" value="ECO:0007669"/>
    <property type="project" value="UniProtKB-UniRule"/>
</dbReference>
<dbReference type="InterPro" id="IPR030677">
    <property type="entry name" value="Nnr"/>
</dbReference>
<comment type="cofactor">
    <cofactor evidence="18 19">
        <name>K(+)</name>
        <dbReference type="ChEBI" id="CHEBI:29103"/>
    </cofactor>
    <text evidence="18 19">Binds 1 potassium ion per subunit.</text>
</comment>
<comment type="catalytic activity">
    <reaction evidence="15 17 19">
        <text>(6S)-NADHX + ADP = AMP + phosphate + NADH + H(+)</text>
        <dbReference type="Rhea" id="RHEA:32223"/>
        <dbReference type="ChEBI" id="CHEBI:15378"/>
        <dbReference type="ChEBI" id="CHEBI:43474"/>
        <dbReference type="ChEBI" id="CHEBI:57945"/>
        <dbReference type="ChEBI" id="CHEBI:64074"/>
        <dbReference type="ChEBI" id="CHEBI:456215"/>
        <dbReference type="ChEBI" id="CHEBI:456216"/>
        <dbReference type="EC" id="4.2.1.136"/>
    </reaction>
</comment>
<dbReference type="PANTHER" id="PTHR12592">
    <property type="entry name" value="ATP-DEPENDENT (S)-NAD(P)H-HYDRATE DEHYDRATASE FAMILY MEMBER"/>
    <property type="match status" value="1"/>
</dbReference>
<feature type="binding site" evidence="17">
    <location>
        <position position="260"/>
    </location>
    <ligand>
        <name>(6S)-NADPHX</name>
        <dbReference type="ChEBI" id="CHEBI:64076"/>
    </ligand>
</feature>
<dbReference type="HAMAP" id="MF_01966">
    <property type="entry name" value="NADHX_epimerase"/>
    <property type="match status" value="1"/>
</dbReference>
<dbReference type="PROSITE" id="PS51383">
    <property type="entry name" value="YJEF_C_3"/>
    <property type="match status" value="1"/>
</dbReference>
<feature type="domain" description="YjeF N-terminal" evidence="21">
    <location>
        <begin position="14"/>
        <end position="215"/>
    </location>
</feature>
<comment type="function">
    <text evidence="14 19">Bifunctional enzyme that catalyzes the epimerization of the S- and R-forms of NAD(P)HX and the dehydration of the S-form of NAD(P)HX at the expense of ADP, which is converted to AMP. This allows the repair of both epimers of NAD(P)HX, a damaged form of NAD(P)H that is a result of enzymatic or heat-dependent hydration.</text>
</comment>
<feature type="binding site" evidence="18">
    <location>
        <begin position="129"/>
        <end position="135"/>
    </location>
    <ligand>
        <name>(6S)-NADPHX</name>
        <dbReference type="ChEBI" id="CHEBI:64076"/>
    </ligand>
</feature>
<evidence type="ECO:0000256" key="3">
    <source>
        <dbReference type="ARBA" id="ARBA00006001"/>
    </source>
</evidence>
<evidence type="ECO:0000256" key="11">
    <source>
        <dbReference type="ARBA" id="ARBA00023235"/>
    </source>
</evidence>
<feature type="binding site" evidence="17">
    <location>
        <position position="433"/>
    </location>
    <ligand>
        <name>(6S)-NADPHX</name>
        <dbReference type="ChEBI" id="CHEBI:64076"/>
    </ligand>
</feature>
<dbReference type="SUPFAM" id="SSF64153">
    <property type="entry name" value="YjeF N-terminal domain-like"/>
    <property type="match status" value="1"/>
</dbReference>
<dbReference type="NCBIfam" id="TIGR00196">
    <property type="entry name" value="yjeF_cterm"/>
    <property type="match status" value="1"/>
</dbReference>
<organism evidence="22 23">
    <name type="scientific">Spiribacter aquaticus</name>
    <dbReference type="NCBI Taxonomy" id="1935996"/>
    <lineage>
        <taxon>Bacteria</taxon>
        <taxon>Pseudomonadati</taxon>
        <taxon>Pseudomonadota</taxon>
        <taxon>Gammaproteobacteria</taxon>
        <taxon>Chromatiales</taxon>
        <taxon>Ectothiorhodospiraceae</taxon>
        <taxon>Spiribacter</taxon>
    </lineage>
</organism>
<comment type="similarity">
    <text evidence="4 19">In the C-terminal section; belongs to the NnrD/CARKD family.</text>
</comment>
<evidence type="ECO:0000256" key="7">
    <source>
        <dbReference type="ARBA" id="ARBA00022840"/>
    </source>
</evidence>
<dbReference type="InterPro" id="IPR036652">
    <property type="entry name" value="YjeF_N_dom_sf"/>
</dbReference>
<comment type="subunit">
    <text evidence="17">Homotetramer.</text>
</comment>
<feature type="binding site" evidence="17">
    <location>
        <position position="432"/>
    </location>
    <ligand>
        <name>AMP</name>
        <dbReference type="ChEBI" id="CHEBI:456215"/>
    </ligand>
</feature>
<evidence type="ECO:0000256" key="4">
    <source>
        <dbReference type="ARBA" id="ARBA00009524"/>
    </source>
</evidence>
<comment type="function">
    <text evidence="18">Catalyzes the epimerization of the S- and R-forms of NAD(P)HX, a damaged form of NAD(P)H that is a result of enzymatic or heat-dependent hydration. This is a prerequisite for the S-specific NAD(P)H-hydrate dehydratase to allow the repair of both epimers of NAD(P)HX.</text>
</comment>
<dbReference type="EC" id="5.1.99.6" evidence="19"/>
<dbReference type="PANTHER" id="PTHR12592:SF0">
    <property type="entry name" value="ATP-DEPENDENT (S)-NAD(P)H-HYDRATE DEHYDRATASE"/>
    <property type="match status" value="1"/>
</dbReference>
<evidence type="ECO:0000256" key="19">
    <source>
        <dbReference type="PIRNR" id="PIRNR017184"/>
    </source>
</evidence>
<reference evidence="22 23" key="1">
    <citation type="submission" date="2019-07" db="EMBL/GenBank/DDBJ databases">
        <title>Reclasification of Spiribacter aquaticus.</title>
        <authorList>
            <person name="Leon M.J."/>
            <person name="Sanchez-Porro C."/>
            <person name="Ventosa A."/>
        </authorList>
    </citation>
    <scope>NUCLEOTIDE SEQUENCE [LARGE SCALE GENOMIC DNA]</scope>
    <source>
        <strain evidence="22 23">SP30</strain>
    </source>
</reference>
<evidence type="ECO:0000256" key="15">
    <source>
        <dbReference type="ARBA" id="ARBA00048238"/>
    </source>
</evidence>
<feature type="binding site" evidence="18">
    <location>
        <begin position="62"/>
        <end position="66"/>
    </location>
    <ligand>
        <name>(6S)-NADPHX</name>
        <dbReference type="ChEBI" id="CHEBI:64076"/>
    </ligand>
</feature>
<evidence type="ECO:0000256" key="5">
    <source>
        <dbReference type="ARBA" id="ARBA00022723"/>
    </source>
</evidence>
<keyword evidence="7 17" id="KW-0067">ATP-binding</keyword>
<dbReference type="AlphaFoldDB" id="A0A557RK65"/>
<evidence type="ECO:0000259" key="21">
    <source>
        <dbReference type="PROSITE" id="PS51385"/>
    </source>
</evidence>
<dbReference type="CDD" id="cd01171">
    <property type="entry name" value="YXKO-related"/>
    <property type="match status" value="1"/>
</dbReference>
<feature type="binding site" evidence="17">
    <location>
        <position position="367"/>
    </location>
    <ligand>
        <name>(6S)-NADPHX</name>
        <dbReference type="ChEBI" id="CHEBI:64076"/>
    </ligand>
</feature>
<dbReference type="Proteomes" id="UP000316688">
    <property type="component" value="Unassembled WGS sequence"/>
</dbReference>
<evidence type="ECO:0000256" key="10">
    <source>
        <dbReference type="ARBA" id="ARBA00023027"/>
    </source>
</evidence>
<evidence type="ECO:0000256" key="16">
    <source>
        <dbReference type="ARBA" id="ARBA00049209"/>
    </source>
</evidence>
<dbReference type="Pfam" id="PF03853">
    <property type="entry name" value="YjeF_N"/>
    <property type="match status" value="1"/>
</dbReference>
<feature type="binding site" evidence="18">
    <location>
        <position position="161"/>
    </location>
    <ligand>
        <name>K(+)</name>
        <dbReference type="ChEBI" id="CHEBI:29103"/>
    </ligand>
</feature>
<feature type="binding site" evidence="18">
    <location>
        <position position="125"/>
    </location>
    <ligand>
        <name>K(+)</name>
        <dbReference type="ChEBI" id="CHEBI:29103"/>
    </ligand>
</feature>
<dbReference type="InterPro" id="IPR029056">
    <property type="entry name" value="Ribokinase-like"/>
</dbReference>
<gene>
    <name evidence="17" type="primary">nnrD</name>
    <name evidence="18" type="synonym">nnrE</name>
    <name evidence="22" type="ORF">FPL11_05515</name>
</gene>
<dbReference type="PROSITE" id="PS01050">
    <property type="entry name" value="YJEF_C_2"/>
    <property type="match status" value="1"/>
</dbReference>
<comment type="similarity">
    <text evidence="17">Belongs to the NnrD/CARKD family.</text>
</comment>
<comment type="similarity">
    <text evidence="18">Belongs to the NnrE/AIBP family.</text>
</comment>
<dbReference type="GO" id="GO:0052856">
    <property type="term" value="F:NAD(P)HX epimerase activity"/>
    <property type="evidence" value="ECO:0007669"/>
    <property type="project" value="UniProtKB-UniRule"/>
</dbReference>
<evidence type="ECO:0000256" key="6">
    <source>
        <dbReference type="ARBA" id="ARBA00022741"/>
    </source>
</evidence>
<comment type="catalytic activity">
    <reaction evidence="1 18 19">
        <text>(6R)-NADHX = (6S)-NADHX</text>
        <dbReference type="Rhea" id="RHEA:32215"/>
        <dbReference type="ChEBI" id="CHEBI:64074"/>
        <dbReference type="ChEBI" id="CHEBI:64075"/>
        <dbReference type="EC" id="5.1.99.6"/>
    </reaction>
</comment>
<dbReference type="EC" id="4.2.1.136" evidence="19"/>
<dbReference type="InterPro" id="IPR017953">
    <property type="entry name" value="Carbohydrate_kinase_pred_CS"/>
</dbReference>
<proteinExistence type="inferred from homology"/>
<evidence type="ECO:0000256" key="2">
    <source>
        <dbReference type="ARBA" id="ARBA00000909"/>
    </source>
</evidence>
<keyword evidence="10 17" id="KW-0520">NAD</keyword>
<evidence type="ECO:0000256" key="8">
    <source>
        <dbReference type="ARBA" id="ARBA00022857"/>
    </source>
</evidence>
<feature type="binding site" evidence="18">
    <location>
        <position position="63"/>
    </location>
    <ligand>
        <name>K(+)</name>
        <dbReference type="ChEBI" id="CHEBI:29103"/>
    </ligand>
</feature>
<dbReference type="Gene3D" id="3.40.50.10260">
    <property type="entry name" value="YjeF N-terminal domain"/>
    <property type="match status" value="1"/>
</dbReference>
<dbReference type="SUPFAM" id="SSF53613">
    <property type="entry name" value="Ribokinase-like"/>
    <property type="match status" value="1"/>
</dbReference>
<evidence type="ECO:0000256" key="17">
    <source>
        <dbReference type="HAMAP-Rule" id="MF_01965"/>
    </source>
</evidence>
<evidence type="ECO:0000259" key="20">
    <source>
        <dbReference type="PROSITE" id="PS51383"/>
    </source>
</evidence>
<keyword evidence="8 17" id="KW-0521">NADP</keyword>
<comment type="similarity">
    <text evidence="3 19">In the N-terminal section; belongs to the NnrE/AIBP family.</text>
</comment>
<dbReference type="PIRSF" id="PIRSF017184">
    <property type="entry name" value="Nnr"/>
    <property type="match status" value="1"/>
</dbReference>
<dbReference type="RefSeq" id="WP_144347743.1">
    <property type="nucleotide sequence ID" value="NZ_VMKP01000002.1"/>
</dbReference>
<evidence type="ECO:0000313" key="23">
    <source>
        <dbReference type="Proteomes" id="UP000316688"/>
    </source>
</evidence>
<dbReference type="GO" id="GO:0052855">
    <property type="term" value="F:ADP-dependent NAD(P)H-hydrate dehydratase activity"/>
    <property type="evidence" value="ECO:0007669"/>
    <property type="project" value="UniProtKB-UniRule"/>
</dbReference>
<evidence type="ECO:0000313" key="22">
    <source>
        <dbReference type="EMBL" id="TVO65525.1"/>
    </source>
</evidence>
<keyword evidence="23" id="KW-1185">Reference proteome</keyword>
<evidence type="ECO:0000256" key="12">
    <source>
        <dbReference type="ARBA" id="ARBA00023239"/>
    </source>
</evidence>
<comment type="cofactor">
    <cofactor evidence="17">
        <name>Mg(2+)</name>
        <dbReference type="ChEBI" id="CHEBI:18420"/>
    </cofactor>
</comment>
<evidence type="ECO:0000256" key="13">
    <source>
        <dbReference type="ARBA" id="ARBA00023268"/>
    </source>
</evidence>
<accession>A0A557RK65</accession>
<evidence type="ECO:0000256" key="14">
    <source>
        <dbReference type="ARBA" id="ARBA00025153"/>
    </source>
</evidence>
<keyword evidence="9 18" id="KW-0630">Potassium</keyword>
<keyword evidence="5 18" id="KW-0479">Metal-binding</keyword>
<feature type="binding site" evidence="18">
    <location>
        <position position="158"/>
    </location>
    <ligand>
        <name>(6S)-NADPHX</name>
        <dbReference type="ChEBI" id="CHEBI:64076"/>
    </ligand>
</feature>
<feature type="binding site" evidence="17">
    <location>
        <begin position="404"/>
        <end position="408"/>
    </location>
    <ligand>
        <name>AMP</name>
        <dbReference type="ChEBI" id="CHEBI:456215"/>
    </ligand>
</feature>
<dbReference type="Gene3D" id="3.40.1190.20">
    <property type="match status" value="1"/>
</dbReference>
<dbReference type="GO" id="GO:0046872">
    <property type="term" value="F:metal ion binding"/>
    <property type="evidence" value="ECO:0007669"/>
    <property type="project" value="UniProtKB-UniRule"/>
</dbReference>
<dbReference type="InterPro" id="IPR000631">
    <property type="entry name" value="CARKD"/>
</dbReference>
<evidence type="ECO:0000256" key="9">
    <source>
        <dbReference type="ARBA" id="ARBA00022958"/>
    </source>
</evidence>
<dbReference type="PROSITE" id="PS51385">
    <property type="entry name" value="YJEF_N"/>
    <property type="match status" value="1"/>
</dbReference>
<comment type="caution">
    <text evidence="18">Lacks conserved residue(s) required for the propagation of feature annotation.</text>
</comment>
<comment type="function">
    <text evidence="17">Catalyzes the dehydration of the S-form of NAD(P)HX at the expense of ADP, which is converted to AMP. Together with NAD(P)HX epimerase, which catalyzes the epimerization of the S- and R-forms, the enzyme allows the repair of both epimers of NAD(P)HX, a damaged form of NAD(P)H that is a result of enzymatic or heat-dependent hydration.</text>
</comment>
<comment type="caution">
    <text evidence="22">The sequence shown here is derived from an EMBL/GenBank/DDBJ whole genome shotgun (WGS) entry which is preliminary data.</text>
</comment>
<sequence>MQTLPHALYTPAQVRELDRRAIEHEGIPGRVLMARAGRSAWQALQQRWPQPGRLLVLCGGGNNGGDGYVIARRAAEAGWSVDLWALTDPSRLEGDARRAAEAALAILTPIDDPQQALAAADGVVDALLGTGLDRPVTGRLATLIDAVNAAECPVLSVDVPSGLHAASGRVLGTAVRAAVTATFIGLKQGLFTGDAADHVGEILFDDLGVPDAVHAGMTPAAWRLPAAALADALGRRPRTAHKGAFGHVRVLGGDHGMGGAVRMAGEAAARSGAGRVSVLTRSAHVGAVLAARPELMVAGMAAAGFAEAVIAESDTVALGPGLGQAEWGRCAFDRGMQHAGALVVDADALNLLAGQPRHRDDWILTPHPGEAARLLGIDIQAVLDDRWATADALVERYGGVVVLKGAGTLIADRHRRRVVGEGNPGMASGGMGDVLTGVIAGLRAQGWAPFEAACLGVQAHARAADRAAGGGERGLLAGDVLAQLRGVINP</sequence>
<name>A0A557RK65_9GAMM</name>
<feature type="domain" description="YjeF C-terminal" evidence="20">
    <location>
        <begin position="225"/>
        <end position="490"/>
    </location>
</feature>
<comment type="catalytic activity">
    <reaction evidence="2 18 19">
        <text>(6R)-NADPHX = (6S)-NADPHX</text>
        <dbReference type="Rhea" id="RHEA:32227"/>
        <dbReference type="ChEBI" id="CHEBI:64076"/>
        <dbReference type="ChEBI" id="CHEBI:64077"/>
        <dbReference type="EC" id="5.1.99.6"/>
    </reaction>
</comment>
<keyword evidence="13" id="KW-0511">Multifunctional enzyme</keyword>
<protein>
    <recommendedName>
        <fullName evidence="19">Bifunctional NAD(P)H-hydrate repair enzyme</fullName>
    </recommendedName>
    <alternativeName>
        <fullName evidence="19">Nicotinamide nucleotide repair protein</fullName>
    </alternativeName>
    <domain>
        <recommendedName>
            <fullName evidence="19">ADP-dependent (S)-NAD(P)H-hydrate dehydratase</fullName>
            <ecNumber evidence="19">4.2.1.136</ecNumber>
        </recommendedName>
        <alternativeName>
            <fullName evidence="19">ADP-dependent NAD(P)HX dehydratase</fullName>
        </alternativeName>
    </domain>
    <domain>
        <recommendedName>
            <fullName evidence="19">NAD(P)H-hydrate epimerase</fullName>
            <ecNumber evidence="19">5.1.99.6</ecNumber>
        </recommendedName>
    </domain>
</protein>
<evidence type="ECO:0000256" key="1">
    <source>
        <dbReference type="ARBA" id="ARBA00000013"/>
    </source>
</evidence>
<keyword evidence="11 18" id="KW-0413">Isomerase</keyword>
<dbReference type="EMBL" id="VMKP01000002">
    <property type="protein sequence ID" value="TVO65525.1"/>
    <property type="molecule type" value="Genomic_DNA"/>
</dbReference>
<keyword evidence="12 17" id="KW-0456">Lyase</keyword>
<dbReference type="InterPro" id="IPR004443">
    <property type="entry name" value="YjeF_N_dom"/>
</dbReference>
<dbReference type="Pfam" id="PF01256">
    <property type="entry name" value="Carb_kinase"/>
    <property type="match status" value="1"/>
</dbReference>
<dbReference type="HAMAP" id="MF_01965">
    <property type="entry name" value="NADHX_dehydratase"/>
    <property type="match status" value="1"/>
</dbReference>
<dbReference type="GO" id="GO:0005524">
    <property type="term" value="F:ATP binding"/>
    <property type="evidence" value="ECO:0007669"/>
    <property type="project" value="UniProtKB-UniRule"/>
</dbReference>
<dbReference type="NCBIfam" id="TIGR00197">
    <property type="entry name" value="yjeF_nterm"/>
    <property type="match status" value="1"/>
</dbReference>
<comment type="catalytic activity">
    <reaction evidence="16 17 19">
        <text>(6S)-NADPHX + ADP = AMP + phosphate + NADPH + H(+)</text>
        <dbReference type="Rhea" id="RHEA:32235"/>
        <dbReference type="ChEBI" id="CHEBI:15378"/>
        <dbReference type="ChEBI" id="CHEBI:43474"/>
        <dbReference type="ChEBI" id="CHEBI:57783"/>
        <dbReference type="ChEBI" id="CHEBI:64076"/>
        <dbReference type="ChEBI" id="CHEBI:456215"/>
        <dbReference type="ChEBI" id="CHEBI:456216"/>
        <dbReference type="EC" id="4.2.1.136"/>
    </reaction>
</comment>
<evidence type="ECO:0000256" key="18">
    <source>
        <dbReference type="HAMAP-Rule" id="MF_01966"/>
    </source>
</evidence>
<keyword evidence="6 17" id="KW-0547">Nucleotide-binding</keyword>
<feature type="binding site" evidence="17">
    <location>
        <position position="321"/>
    </location>
    <ligand>
        <name>(6S)-NADPHX</name>
        <dbReference type="ChEBI" id="CHEBI:64076"/>
    </ligand>
</feature>
<dbReference type="GO" id="GO:0110051">
    <property type="term" value="P:metabolite repair"/>
    <property type="evidence" value="ECO:0007669"/>
    <property type="project" value="TreeGrafter"/>
</dbReference>